<dbReference type="AlphaFoldDB" id="A0A845MC38"/>
<evidence type="ECO:0000259" key="6">
    <source>
        <dbReference type="PROSITE" id="PS50931"/>
    </source>
</evidence>
<dbReference type="InterPro" id="IPR036390">
    <property type="entry name" value="WH_DNA-bd_sf"/>
</dbReference>
<sequence length="301" mass="32691">MDRHFRAFVAVARHLHFTRAAEEIHITQPSLSLLIRQLEEQLGVKLITRSTRQVALTDMGKAFLPLAENAVNDLDAAVRHMKDLSDLRAGKVTVAAFPSVAANQLPPILVEFHRRYPNVKVQVVDSIWGTVVDRVRAGIADFGVGSEPPEMENLAFQKIYNDEIMLLAAKDHPLAGKKTLGWKEIDGEEIVLLSTDTGVRQSIDAALAGTGITLRAIMEPALVQTAAALVAAGAGLGVILSSYLRAVRMDGLVAIPLTRPRIPRPVGIITRRNREMTPAAEVMLKMVVGGLKDKIVTPVTA</sequence>
<gene>
    <name evidence="7" type="ORF">GQF03_03185</name>
</gene>
<dbReference type="GO" id="GO:0003677">
    <property type="term" value="F:DNA binding"/>
    <property type="evidence" value="ECO:0007669"/>
    <property type="project" value="UniProtKB-KW"/>
</dbReference>
<comment type="similarity">
    <text evidence="1">Belongs to the LysR transcriptional regulatory family.</text>
</comment>
<dbReference type="Pfam" id="PF03466">
    <property type="entry name" value="LysR_substrate"/>
    <property type="match status" value="1"/>
</dbReference>
<evidence type="ECO:0000256" key="5">
    <source>
        <dbReference type="SAM" id="Phobius"/>
    </source>
</evidence>
<dbReference type="Gene3D" id="3.40.190.290">
    <property type="match status" value="1"/>
</dbReference>
<dbReference type="PANTHER" id="PTHR30419">
    <property type="entry name" value="HTH-TYPE TRANSCRIPTIONAL REGULATOR YBHD"/>
    <property type="match status" value="1"/>
</dbReference>
<dbReference type="InterPro" id="IPR000847">
    <property type="entry name" value="LysR_HTH_N"/>
</dbReference>
<keyword evidence="5" id="KW-0812">Transmembrane</keyword>
<reference evidence="7 8" key="1">
    <citation type="journal article" date="2014" name="Int. J. Syst. Evol. Microbiol.">
        <title>Sneathiella chungangensis sp. nov., isolated from a marine sand, and emended description of the genus Sneathiella.</title>
        <authorList>
            <person name="Siamphan C."/>
            <person name="Kim H."/>
            <person name="Lee J.S."/>
            <person name="Kim W."/>
        </authorList>
    </citation>
    <scope>NUCLEOTIDE SEQUENCE [LARGE SCALE GENOMIC DNA]</scope>
    <source>
        <strain evidence="7 8">KCTC 32476</strain>
    </source>
</reference>
<dbReference type="SUPFAM" id="SSF53850">
    <property type="entry name" value="Periplasmic binding protein-like II"/>
    <property type="match status" value="1"/>
</dbReference>
<dbReference type="Proteomes" id="UP000445696">
    <property type="component" value="Unassembled WGS sequence"/>
</dbReference>
<evidence type="ECO:0000256" key="4">
    <source>
        <dbReference type="ARBA" id="ARBA00023163"/>
    </source>
</evidence>
<keyword evidence="5" id="KW-0472">Membrane</keyword>
<dbReference type="Gene3D" id="1.10.10.10">
    <property type="entry name" value="Winged helix-like DNA-binding domain superfamily/Winged helix DNA-binding domain"/>
    <property type="match status" value="1"/>
</dbReference>
<protein>
    <submittedName>
        <fullName evidence="7">LysR family transcriptional regulator</fullName>
    </submittedName>
</protein>
<dbReference type="RefSeq" id="WP_170078514.1">
    <property type="nucleotide sequence ID" value="NZ_JBHSDG010000002.1"/>
</dbReference>
<evidence type="ECO:0000256" key="3">
    <source>
        <dbReference type="ARBA" id="ARBA00023125"/>
    </source>
</evidence>
<accession>A0A845MC38</accession>
<feature type="transmembrane region" description="Helical" evidence="5">
    <location>
        <begin position="221"/>
        <end position="244"/>
    </location>
</feature>
<organism evidence="7 8">
    <name type="scientific">Sneathiella chungangensis</name>
    <dbReference type="NCBI Taxonomy" id="1418234"/>
    <lineage>
        <taxon>Bacteria</taxon>
        <taxon>Pseudomonadati</taxon>
        <taxon>Pseudomonadota</taxon>
        <taxon>Alphaproteobacteria</taxon>
        <taxon>Sneathiellales</taxon>
        <taxon>Sneathiellaceae</taxon>
        <taxon>Sneathiella</taxon>
    </lineage>
</organism>
<dbReference type="CDD" id="cd08440">
    <property type="entry name" value="PBP2_LTTR_like_4"/>
    <property type="match status" value="1"/>
</dbReference>
<proteinExistence type="inferred from homology"/>
<dbReference type="InterPro" id="IPR050950">
    <property type="entry name" value="HTH-type_LysR_regulators"/>
</dbReference>
<dbReference type="InterPro" id="IPR005119">
    <property type="entry name" value="LysR_subst-bd"/>
</dbReference>
<dbReference type="GO" id="GO:0005829">
    <property type="term" value="C:cytosol"/>
    <property type="evidence" value="ECO:0007669"/>
    <property type="project" value="TreeGrafter"/>
</dbReference>
<evidence type="ECO:0000313" key="8">
    <source>
        <dbReference type="Proteomes" id="UP000445696"/>
    </source>
</evidence>
<dbReference type="PANTHER" id="PTHR30419:SF8">
    <property type="entry name" value="NITROGEN ASSIMILATION TRANSCRIPTIONAL ACTIVATOR-RELATED"/>
    <property type="match status" value="1"/>
</dbReference>
<keyword evidence="2" id="KW-0805">Transcription regulation</keyword>
<evidence type="ECO:0000256" key="1">
    <source>
        <dbReference type="ARBA" id="ARBA00009437"/>
    </source>
</evidence>
<dbReference type="GO" id="GO:0003700">
    <property type="term" value="F:DNA-binding transcription factor activity"/>
    <property type="evidence" value="ECO:0007669"/>
    <property type="project" value="InterPro"/>
</dbReference>
<dbReference type="SUPFAM" id="SSF46785">
    <property type="entry name" value="Winged helix' DNA-binding domain"/>
    <property type="match status" value="1"/>
</dbReference>
<dbReference type="FunFam" id="1.10.10.10:FF:000001">
    <property type="entry name" value="LysR family transcriptional regulator"/>
    <property type="match status" value="1"/>
</dbReference>
<feature type="domain" description="HTH lysR-type" evidence="6">
    <location>
        <begin position="1"/>
        <end position="57"/>
    </location>
</feature>
<keyword evidence="3" id="KW-0238">DNA-binding</keyword>
<evidence type="ECO:0000313" key="7">
    <source>
        <dbReference type="EMBL" id="MZR21325.1"/>
    </source>
</evidence>
<keyword evidence="4" id="KW-0804">Transcription</keyword>
<dbReference type="PRINTS" id="PR00039">
    <property type="entry name" value="HTHLYSR"/>
</dbReference>
<comment type="caution">
    <text evidence="7">The sequence shown here is derived from an EMBL/GenBank/DDBJ whole genome shotgun (WGS) entry which is preliminary data.</text>
</comment>
<dbReference type="Pfam" id="PF00126">
    <property type="entry name" value="HTH_1"/>
    <property type="match status" value="1"/>
</dbReference>
<keyword evidence="8" id="KW-1185">Reference proteome</keyword>
<evidence type="ECO:0000256" key="2">
    <source>
        <dbReference type="ARBA" id="ARBA00023015"/>
    </source>
</evidence>
<name>A0A845MC38_9PROT</name>
<dbReference type="InterPro" id="IPR036388">
    <property type="entry name" value="WH-like_DNA-bd_sf"/>
</dbReference>
<dbReference type="EMBL" id="WTVA01000001">
    <property type="protein sequence ID" value="MZR21325.1"/>
    <property type="molecule type" value="Genomic_DNA"/>
</dbReference>
<keyword evidence="5" id="KW-1133">Transmembrane helix</keyword>
<dbReference type="PROSITE" id="PS50931">
    <property type="entry name" value="HTH_LYSR"/>
    <property type="match status" value="1"/>
</dbReference>